<keyword evidence="2" id="KW-1185">Reference proteome</keyword>
<organism evidence="1 2">
    <name type="scientific">Lichenibacterium minor</name>
    <dbReference type="NCBI Taxonomy" id="2316528"/>
    <lineage>
        <taxon>Bacteria</taxon>
        <taxon>Pseudomonadati</taxon>
        <taxon>Pseudomonadota</taxon>
        <taxon>Alphaproteobacteria</taxon>
        <taxon>Hyphomicrobiales</taxon>
        <taxon>Lichenihabitantaceae</taxon>
        <taxon>Lichenibacterium</taxon>
    </lineage>
</organism>
<sequence>MELRSETQLNPVGDEVLALTAIVRPILSGVLNALKADVVKEAGGRDNVKLKMLPRLYRPGDGDVGICFEYALHDAIASGDARVVDRLAEALKLCRIKASDPKSILFGIEKTGAVQLIDSAKDVLTEESRTLTGAVGQPPKLKRRLTTLAAAFRRPTTRLALPTSIRGLWKADLFVGSLDTQQWVGTTVKTNPAQLEGAAGLRIGVVPARQGKSDAVQIDEGRGLVICPIHHDGDFMQLFYEGWRVVQAFLYADAKLPKEVDLPRPVDREVCRMLQERREYPTSDVIDSLRIFSQPELVATTSETVEIQTLRGSGDTGTIVAPRSRLL</sequence>
<accession>A0A4Q2U4D8</accession>
<dbReference type="AlphaFoldDB" id="A0A4Q2U4D8"/>
<dbReference type="Proteomes" id="UP000290759">
    <property type="component" value="Unassembled WGS sequence"/>
</dbReference>
<dbReference type="RefSeq" id="WP_129229004.1">
    <property type="nucleotide sequence ID" value="NZ_QYBB01000038.1"/>
</dbReference>
<evidence type="ECO:0000313" key="1">
    <source>
        <dbReference type="EMBL" id="RYC29831.1"/>
    </source>
</evidence>
<reference evidence="1 2" key="1">
    <citation type="submission" date="2018-12" db="EMBL/GenBank/DDBJ databases">
        <authorList>
            <person name="Grouzdev D.S."/>
            <person name="Krutkina M.S."/>
        </authorList>
    </citation>
    <scope>NUCLEOTIDE SEQUENCE [LARGE SCALE GENOMIC DNA]</scope>
    <source>
        <strain evidence="1 2">RmlP026</strain>
    </source>
</reference>
<name>A0A4Q2U4D8_9HYPH</name>
<dbReference type="OrthoDB" id="4760905at2"/>
<protein>
    <submittedName>
        <fullName evidence="1">Uncharacterized protein</fullName>
    </submittedName>
</protein>
<comment type="caution">
    <text evidence="1">The sequence shown here is derived from an EMBL/GenBank/DDBJ whole genome shotgun (WGS) entry which is preliminary data.</text>
</comment>
<evidence type="ECO:0000313" key="2">
    <source>
        <dbReference type="Proteomes" id="UP000290759"/>
    </source>
</evidence>
<proteinExistence type="predicted"/>
<reference evidence="1 2" key="2">
    <citation type="submission" date="2019-02" db="EMBL/GenBank/DDBJ databases">
        <title>'Lichenibacterium ramalinii' gen. nov. sp. nov., 'Lichenibacterium minor' gen. nov. sp. nov.</title>
        <authorList>
            <person name="Pankratov T."/>
        </authorList>
    </citation>
    <scope>NUCLEOTIDE SEQUENCE [LARGE SCALE GENOMIC DNA]</scope>
    <source>
        <strain evidence="1 2">RmlP026</strain>
    </source>
</reference>
<dbReference type="EMBL" id="QYBB01000038">
    <property type="protein sequence ID" value="RYC29831.1"/>
    <property type="molecule type" value="Genomic_DNA"/>
</dbReference>
<gene>
    <name evidence="1" type="ORF">D3273_21775</name>
</gene>